<dbReference type="EMBL" id="CP000497">
    <property type="protein sequence ID" value="ABN65382.2"/>
    <property type="molecule type" value="Genomic_DNA"/>
</dbReference>
<feature type="domain" description="NodB homology" evidence="1">
    <location>
        <begin position="88"/>
        <end position="320"/>
    </location>
</feature>
<proteinExistence type="predicted"/>
<dbReference type="OrthoDB" id="9970124at2759"/>
<dbReference type="PANTHER" id="PTHR43123:SF1">
    <property type="entry name" value="POLYSACCHARIDE DEACETYLASE-RELATED"/>
    <property type="match status" value="1"/>
</dbReference>
<organism evidence="2 3">
    <name type="scientific">Scheffersomyces stipitis (strain ATCC 58785 / CBS 6054 / NBRC 10063 / NRRL Y-11545)</name>
    <name type="common">Yeast</name>
    <name type="synonym">Pichia stipitis</name>
    <dbReference type="NCBI Taxonomy" id="322104"/>
    <lineage>
        <taxon>Eukaryota</taxon>
        <taxon>Fungi</taxon>
        <taxon>Dikarya</taxon>
        <taxon>Ascomycota</taxon>
        <taxon>Saccharomycotina</taxon>
        <taxon>Pichiomycetes</taxon>
        <taxon>Debaryomycetaceae</taxon>
        <taxon>Scheffersomyces</taxon>
    </lineage>
</organism>
<dbReference type="InterPro" id="IPR002509">
    <property type="entry name" value="NODB_dom"/>
</dbReference>
<name>A3LRG7_PICST</name>
<dbReference type="GO" id="GO:0005975">
    <property type="term" value="P:carbohydrate metabolic process"/>
    <property type="evidence" value="ECO:0007669"/>
    <property type="project" value="InterPro"/>
</dbReference>
<gene>
    <name evidence="2" type="ORF">PICST_30682</name>
</gene>
<dbReference type="Proteomes" id="UP000002258">
    <property type="component" value="Chromosome 3"/>
</dbReference>
<dbReference type="GeneID" id="4837843"/>
<sequence length="339" mass="39076">MQSTKALPYPDEVNIDKLQGTKYDFARDLIGYGEKSLDAKWPSGKKVAISFVLNYEEGGERSLSLGDDTQEFTLTTPSKGVPIPFRSFDLESEYDYGSRAGVWRIFRLFKKYNYPLTGYIVGKAAERNPEVMKAFLRDGHEIASHAYRWIPYAGLEPEVEKGYIIKQLQELKNITGEYPKGWYYGRLSTHALGLVTEVYRELGIPLEYISDYYGDDVPRWIEVPAEKDLPKEEKKGLLLVPYSYDCNDFRFLNPNGFRSDSAFLEHLINAFTTLYEEADECGAKMMTVGLHCRIIGKPGYFQSLKKFIEHISQFEDVWVCRRIDIANHFKETFPYSPSE</sequence>
<dbReference type="Pfam" id="PF01522">
    <property type="entry name" value="Polysacc_deac_1"/>
    <property type="match status" value="1"/>
</dbReference>
<dbReference type="InterPro" id="IPR011330">
    <property type="entry name" value="Glyco_hydro/deAcase_b/a-brl"/>
</dbReference>
<dbReference type="HOGENOM" id="CLU_029940_0_0_1"/>
<dbReference type="AlphaFoldDB" id="A3LRG7"/>
<dbReference type="eggNOG" id="ENOG502QQRF">
    <property type="taxonomic scope" value="Eukaryota"/>
</dbReference>
<reference evidence="2 3" key="1">
    <citation type="journal article" date="2007" name="Nat. Biotechnol.">
        <title>Genome sequence of the lignocellulose-bioconverting and xylose-fermenting yeast Pichia stipitis.</title>
        <authorList>
            <person name="Jeffries T.W."/>
            <person name="Grigoriev I.V."/>
            <person name="Grimwood J."/>
            <person name="Laplaza J.M."/>
            <person name="Aerts A."/>
            <person name="Salamov A."/>
            <person name="Schmutz J."/>
            <person name="Lindquist E."/>
            <person name="Dehal P."/>
            <person name="Shapiro H."/>
            <person name="Jin Y.S."/>
            <person name="Passoth V."/>
            <person name="Richardson P.M."/>
        </authorList>
    </citation>
    <scope>NUCLEOTIDE SEQUENCE [LARGE SCALE GENOMIC DNA]</scope>
    <source>
        <strain evidence="3">ATCC 58785 / CBS 6054 / NBRC 10063 / NRRL Y-11545</strain>
    </source>
</reference>
<dbReference type="STRING" id="322104.A3LRG7"/>
<evidence type="ECO:0000313" key="3">
    <source>
        <dbReference type="Proteomes" id="UP000002258"/>
    </source>
</evidence>
<dbReference type="PROSITE" id="PS51677">
    <property type="entry name" value="NODB"/>
    <property type="match status" value="1"/>
</dbReference>
<dbReference type="GO" id="GO:0016810">
    <property type="term" value="F:hydrolase activity, acting on carbon-nitrogen (but not peptide) bonds"/>
    <property type="evidence" value="ECO:0007669"/>
    <property type="project" value="InterPro"/>
</dbReference>
<evidence type="ECO:0000259" key="1">
    <source>
        <dbReference type="PROSITE" id="PS51677"/>
    </source>
</evidence>
<dbReference type="SUPFAM" id="SSF88713">
    <property type="entry name" value="Glycoside hydrolase/deacetylase"/>
    <property type="match status" value="1"/>
</dbReference>
<accession>A3LRG7</accession>
<keyword evidence="3" id="KW-1185">Reference proteome</keyword>
<protein>
    <submittedName>
        <fullName evidence="2">Possibe polysaccharide deacetylase</fullName>
    </submittedName>
</protein>
<dbReference type="PANTHER" id="PTHR43123">
    <property type="entry name" value="POLYSACCHARIDE DEACETYLASE-RELATED"/>
    <property type="match status" value="1"/>
</dbReference>
<dbReference type="InParanoid" id="A3LRG7"/>
<dbReference type="Gene3D" id="3.20.20.370">
    <property type="entry name" value="Glycoside hydrolase/deacetylase"/>
    <property type="match status" value="1"/>
</dbReference>
<evidence type="ECO:0000313" key="2">
    <source>
        <dbReference type="EMBL" id="ABN65382.2"/>
    </source>
</evidence>
<dbReference type="RefSeq" id="XP_001383411.2">
    <property type="nucleotide sequence ID" value="XM_001383374.1"/>
</dbReference>
<dbReference type="KEGG" id="pic:PICST_30682"/>